<name>A0A1L3JHW7_9FLAO</name>
<dbReference type="KEGG" id="ten:LPB136_04890"/>
<organism evidence="2 3">
    <name type="scientific">Tenacibaculum todarodis</name>
    <dbReference type="NCBI Taxonomy" id="1850252"/>
    <lineage>
        <taxon>Bacteria</taxon>
        <taxon>Pseudomonadati</taxon>
        <taxon>Bacteroidota</taxon>
        <taxon>Flavobacteriia</taxon>
        <taxon>Flavobacteriales</taxon>
        <taxon>Flavobacteriaceae</taxon>
        <taxon>Tenacibaculum</taxon>
    </lineage>
</organism>
<evidence type="ECO:0000313" key="3">
    <source>
        <dbReference type="Proteomes" id="UP000181898"/>
    </source>
</evidence>
<proteinExistence type="predicted"/>
<gene>
    <name evidence="2" type="ORF">LPB136_04890</name>
</gene>
<keyword evidence="1" id="KW-1133">Transmembrane helix</keyword>
<dbReference type="OrthoDB" id="9815897at2"/>
<evidence type="ECO:0000313" key="2">
    <source>
        <dbReference type="EMBL" id="APG64736.1"/>
    </source>
</evidence>
<dbReference type="EMBL" id="CP018155">
    <property type="protein sequence ID" value="APG64736.1"/>
    <property type="molecule type" value="Genomic_DNA"/>
</dbReference>
<keyword evidence="1" id="KW-0472">Membrane</keyword>
<feature type="transmembrane region" description="Helical" evidence="1">
    <location>
        <begin position="75"/>
        <end position="93"/>
    </location>
</feature>
<dbReference type="STRING" id="1850252.LPB136_04890"/>
<keyword evidence="3" id="KW-1185">Reference proteome</keyword>
<feature type="transmembrane region" description="Helical" evidence="1">
    <location>
        <begin position="45"/>
        <end position="63"/>
    </location>
</feature>
<dbReference type="InterPro" id="IPR021215">
    <property type="entry name" value="DUF2752"/>
</dbReference>
<dbReference type="AlphaFoldDB" id="A0A1L3JHW7"/>
<keyword evidence="1" id="KW-0812">Transmembrane</keyword>
<evidence type="ECO:0008006" key="4">
    <source>
        <dbReference type="Google" id="ProtNLM"/>
    </source>
</evidence>
<sequence>MFLEFNIQDYLLPCLNKKIFGIDCPGCGIQRSVVHLVKGEFTEAFYLYPAIFTLVLLFAFILINKKLKLKHASKIIFTLAIINVLIISISYIIKMNFIFNL</sequence>
<reference evidence="2 3" key="1">
    <citation type="submission" date="2016-11" db="EMBL/GenBank/DDBJ databases">
        <title>Tenacibaculum sp. LPB0136, isolated from marine environment.</title>
        <authorList>
            <person name="Kim E."/>
            <person name="Yi H."/>
        </authorList>
    </citation>
    <scope>NUCLEOTIDE SEQUENCE [LARGE SCALE GENOMIC DNA]</scope>
    <source>
        <strain evidence="2 3">LPB0136</strain>
    </source>
</reference>
<accession>A0A1L3JHW7</accession>
<evidence type="ECO:0000256" key="1">
    <source>
        <dbReference type="SAM" id="Phobius"/>
    </source>
</evidence>
<dbReference type="Proteomes" id="UP000181898">
    <property type="component" value="Chromosome"/>
</dbReference>
<protein>
    <recommendedName>
        <fullName evidence="4">DUF2752 domain-containing protein</fullName>
    </recommendedName>
</protein>
<dbReference type="RefSeq" id="WP_072555060.1">
    <property type="nucleotide sequence ID" value="NZ_CP018155.1"/>
</dbReference>
<dbReference type="Pfam" id="PF10825">
    <property type="entry name" value="DUF2752"/>
    <property type="match status" value="1"/>
</dbReference>